<dbReference type="HAMAP" id="MF_01966">
    <property type="entry name" value="NADHX_epimerase"/>
    <property type="match status" value="1"/>
</dbReference>
<organism evidence="22 23">
    <name type="scientific">Chlorogloeopsis fritschii PCC 6912</name>
    <dbReference type="NCBI Taxonomy" id="211165"/>
    <lineage>
        <taxon>Bacteria</taxon>
        <taxon>Bacillati</taxon>
        <taxon>Cyanobacteriota</taxon>
        <taxon>Cyanophyceae</taxon>
        <taxon>Nostocales</taxon>
        <taxon>Chlorogloeopsidaceae</taxon>
        <taxon>Chlorogloeopsis</taxon>
    </lineage>
</organism>
<keyword evidence="5 18" id="KW-0479">Metal-binding</keyword>
<evidence type="ECO:0000256" key="12">
    <source>
        <dbReference type="ARBA" id="ARBA00023239"/>
    </source>
</evidence>
<keyword evidence="7 17" id="KW-0067">ATP-binding</keyword>
<evidence type="ECO:0000256" key="10">
    <source>
        <dbReference type="ARBA" id="ARBA00023027"/>
    </source>
</evidence>
<dbReference type="EC" id="5.1.99.6" evidence="19"/>
<evidence type="ECO:0000256" key="9">
    <source>
        <dbReference type="ARBA" id="ARBA00022958"/>
    </source>
</evidence>
<feature type="domain" description="YjeF N-terminal" evidence="21">
    <location>
        <begin position="17"/>
        <end position="244"/>
    </location>
</feature>
<keyword evidence="10 17" id="KW-0520">NAD</keyword>
<evidence type="ECO:0000313" key="23">
    <source>
        <dbReference type="Proteomes" id="UP000268857"/>
    </source>
</evidence>
<dbReference type="SUPFAM" id="SSF64153">
    <property type="entry name" value="YjeF N-terminal domain-like"/>
    <property type="match status" value="1"/>
</dbReference>
<feature type="binding site" evidence="18">
    <location>
        <position position="187"/>
    </location>
    <ligand>
        <name>(6S)-NADPHX</name>
        <dbReference type="ChEBI" id="CHEBI:64076"/>
    </ligand>
</feature>
<keyword evidence="12 17" id="KW-0456">Lyase</keyword>
<dbReference type="OrthoDB" id="9806925at2"/>
<feature type="binding site" evidence="17">
    <location>
        <position position="477"/>
    </location>
    <ligand>
        <name>AMP</name>
        <dbReference type="ChEBI" id="CHEBI:456215"/>
    </ligand>
</feature>
<proteinExistence type="inferred from homology"/>
<evidence type="ECO:0000256" key="1">
    <source>
        <dbReference type="ARBA" id="ARBA00000013"/>
    </source>
</evidence>
<dbReference type="Gene3D" id="3.40.1190.20">
    <property type="match status" value="1"/>
</dbReference>
<evidence type="ECO:0000256" key="11">
    <source>
        <dbReference type="ARBA" id="ARBA00023235"/>
    </source>
</evidence>
<comment type="similarity">
    <text evidence="18">Belongs to the NnrE/AIBP family.</text>
</comment>
<evidence type="ECO:0000256" key="3">
    <source>
        <dbReference type="ARBA" id="ARBA00006001"/>
    </source>
</evidence>
<feature type="domain" description="YjeF C-terminal" evidence="20">
    <location>
        <begin position="257"/>
        <end position="541"/>
    </location>
</feature>
<feature type="binding site" evidence="17">
    <location>
        <position position="478"/>
    </location>
    <ligand>
        <name>(6S)-NADPHX</name>
        <dbReference type="ChEBI" id="CHEBI:64076"/>
    </ligand>
</feature>
<dbReference type="GO" id="GO:0005524">
    <property type="term" value="F:ATP binding"/>
    <property type="evidence" value="ECO:0007669"/>
    <property type="project" value="UniProtKB-UniRule"/>
</dbReference>
<dbReference type="GO" id="GO:0046496">
    <property type="term" value="P:nicotinamide nucleotide metabolic process"/>
    <property type="evidence" value="ECO:0007669"/>
    <property type="project" value="UniProtKB-UniRule"/>
</dbReference>
<dbReference type="EC" id="4.2.1.136" evidence="19"/>
<dbReference type="Gene3D" id="3.40.50.10260">
    <property type="entry name" value="YjeF N-terminal domain"/>
    <property type="match status" value="1"/>
</dbReference>
<comment type="similarity">
    <text evidence="17">Belongs to the NnrD/CARKD family.</text>
</comment>
<dbReference type="InterPro" id="IPR036652">
    <property type="entry name" value="YjeF_N_dom_sf"/>
</dbReference>
<evidence type="ECO:0000256" key="5">
    <source>
        <dbReference type="ARBA" id="ARBA00022723"/>
    </source>
</evidence>
<feature type="binding site" evidence="17">
    <location>
        <position position="362"/>
    </location>
    <ligand>
        <name>(6S)-NADPHX</name>
        <dbReference type="ChEBI" id="CHEBI:64076"/>
    </ligand>
</feature>
<evidence type="ECO:0000256" key="18">
    <source>
        <dbReference type="HAMAP-Rule" id="MF_01966"/>
    </source>
</evidence>
<dbReference type="Proteomes" id="UP000268857">
    <property type="component" value="Unassembled WGS sequence"/>
</dbReference>
<dbReference type="GO" id="GO:0052856">
    <property type="term" value="F:NAD(P)HX epimerase activity"/>
    <property type="evidence" value="ECO:0007669"/>
    <property type="project" value="UniProtKB-UniRule"/>
</dbReference>
<comment type="catalytic activity">
    <reaction evidence="16 17 19">
        <text>(6S)-NADPHX + ADP = AMP + phosphate + NADPH + H(+)</text>
        <dbReference type="Rhea" id="RHEA:32235"/>
        <dbReference type="ChEBI" id="CHEBI:15378"/>
        <dbReference type="ChEBI" id="CHEBI:43474"/>
        <dbReference type="ChEBI" id="CHEBI:57783"/>
        <dbReference type="ChEBI" id="CHEBI:64076"/>
        <dbReference type="ChEBI" id="CHEBI:456215"/>
        <dbReference type="ChEBI" id="CHEBI:456216"/>
        <dbReference type="EC" id="4.2.1.136"/>
    </reaction>
</comment>
<sequence length="548" mass="58754">MNRQEQISQIVVTAQQMRDIEARIFAAGMPVAALMEKVAGLIASRIQTLYLSEDTILGDAEREKFPASPRHRVTASSSFPRLNKIGILVGPGHNGGDALVVARELHFQGLEVCIWCPFSKLKELTSQHLQYAQSLGIPCYQSIEDLPDCDLLVDGLFGFGLERELKDSVASAINHLNDKSVPIISIDVPSGLHTDTGEVLGTAIRASYTFCLGLWKLGLLQDQALEYVGKAELIDFDIPWADVEAVLGNPQVKRIIRATALSTLPLPRPPVTHKYKEGHLLLICGSRRYSGGAILTGLGARASGVGMLSIAVPESIKSIMVSHLPEALIVGCPETKTGAIAQLQLPENTDLSSFSAIACGPGLTKDAVPIVQQVLESANPLVLDADGLNILAEMGTSQTLQKRNALTVLTPHTGEFKRLFPELPDAKQDRIKAVRAAAKESGAVVLLKGARTAIADPQGSIWINPESTPALARGGSGDVLTGLMSGLIAQAVTRQLPIEKMVATAAWWHAQAGILAAQERTELGVDAFTLTEYLIRVISTTLEISDRC</sequence>
<dbReference type="Pfam" id="PF01256">
    <property type="entry name" value="Carb_kinase"/>
    <property type="match status" value="1"/>
</dbReference>
<comment type="function">
    <text evidence="18">Catalyzes the epimerization of the S- and R-forms of NAD(P)HX, a damaged form of NAD(P)H that is a result of enzymatic or heat-dependent hydration. This is a prerequisite for the S-specific NAD(P)H-hydrate dehydratase to allow the repair of both epimers of NAD(P)HX.</text>
</comment>
<feature type="binding site" evidence="18">
    <location>
        <begin position="93"/>
        <end position="97"/>
    </location>
    <ligand>
        <name>(6S)-NADPHX</name>
        <dbReference type="ChEBI" id="CHEBI:64076"/>
    </ligand>
</feature>
<keyword evidence="6 17" id="KW-0547">Nucleotide-binding</keyword>
<dbReference type="HAMAP" id="MF_01965">
    <property type="entry name" value="NADHX_dehydratase"/>
    <property type="match status" value="1"/>
</dbReference>
<evidence type="ECO:0000256" key="17">
    <source>
        <dbReference type="HAMAP-Rule" id="MF_01965"/>
    </source>
</evidence>
<dbReference type="EMBL" id="RSCJ01000003">
    <property type="protein sequence ID" value="RUR84950.1"/>
    <property type="molecule type" value="Genomic_DNA"/>
</dbReference>
<evidence type="ECO:0000256" key="16">
    <source>
        <dbReference type="ARBA" id="ARBA00049209"/>
    </source>
</evidence>
<comment type="similarity">
    <text evidence="3 19">In the N-terminal section; belongs to the NnrE/AIBP family.</text>
</comment>
<dbReference type="GO" id="GO:0110051">
    <property type="term" value="P:metabolite repair"/>
    <property type="evidence" value="ECO:0007669"/>
    <property type="project" value="TreeGrafter"/>
</dbReference>
<comment type="catalytic activity">
    <reaction evidence="15 17 19">
        <text>(6S)-NADHX + ADP = AMP + phosphate + NADH + H(+)</text>
        <dbReference type="Rhea" id="RHEA:32223"/>
        <dbReference type="ChEBI" id="CHEBI:15378"/>
        <dbReference type="ChEBI" id="CHEBI:43474"/>
        <dbReference type="ChEBI" id="CHEBI:57945"/>
        <dbReference type="ChEBI" id="CHEBI:64074"/>
        <dbReference type="ChEBI" id="CHEBI:456215"/>
        <dbReference type="ChEBI" id="CHEBI:456216"/>
        <dbReference type="EC" id="4.2.1.136"/>
    </reaction>
</comment>
<dbReference type="SUPFAM" id="SSF53613">
    <property type="entry name" value="Ribokinase-like"/>
    <property type="match status" value="1"/>
</dbReference>
<evidence type="ECO:0000256" key="13">
    <source>
        <dbReference type="ARBA" id="ARBA00023268"/>
    </source>
</evidence>
<dbReference type="Pfam" id="PF03853">
    <property type="entry name" value="YjeF_N"/>
    <property type="match status" value="1"/>
</dbReference>
<evidence type="ECO:0000256" key="15">
    <source>
        <dbReference type="ARBA" id="ARBA00048238"/>
    </source>
</evidence>
<comment type="subunit">
    <text evidence="17">Homotetramer.</text>
</comment>
<dbReference type="NCBIfam" id="TIGR00197">
    <property type="entry name" value="yjeF_nterm"/>
    <property type="match status" value="1"/>
</dbReference>
<feature type="binding site" evidence="17">
    <location>
        <begin position="448"/>
        <end position="452"/>
    </location>
    <ligand>
        <name>AMP</name>
        <dbReference type="ChEBI" id="CHEBI:456215"/>
    </ligand>
</feature>
<evidence type="ECO:0000256" key="7">
    <source>
        <dbReference type="ARBA" id="ARBA00022840"/>
    </source>
</evidence>
<keyword evidence="9 18" id="KW-0630">Potassium</keyword>
<dbReference type="PROSITE" id="PS51383">
    <property type="entry name" value="YJEF_C_3"/>
    <property type="match status" value="1"/>
</dbReference>
<dbReference type="InterPro" id="IPR030677">
    <property type="entry name" value="Nnr"/>
</dbReference>
<dbReference type="InterPro" id="IPR017953">
    <property type="entry name" value="Carbohydrate_kinase_pred_CS"/>
</dbReference>
<keyword evidence="13" id="KW-0511">Multifunctional enzyme</keyword>
<protein>
    <recommendedName>
        <fullName evidence="19">Bifunctional NAD(P)H-hydrate repair enzyme</fullName>
    </recommendedName>
    <alternativeName>
        <fullName evidence="19">Nicotinamide nucleotide repair protein</fullName>
    </alternativeName>
    <domain>
        <recommendedName>
            <fullName evidence="19">ADP-dependent (S)-NAD(P)H-hydrate dehydratase</fullName>
            <ecNumber evidence="19">4.2.1.136</ecNumber>
        </recommendedName>
        <alternativeName>
            <fullName evidence="19">ADP-dependent NAD(P)HX dehydratase</fullName>
        </alternativeName>
    </domain>
    <domain>
        <recommendedName>
            <fullName evidence="19">NAD(P)H-hydrate epimerase</fullName>
            <ecNumber evidence="19">5.1.99.6</ecNumber>
        </recommendedName>
    </domain>
</protein>
<evidence type="ECO:0000256" key="14">
    <source>
        <dbReference type="ARBA" id="ARBA00025153"/>
    </source>
</evidence>
<evidence type="ECO:0000259" key="21">
    <source>
        <dbReference type="PROSITE" id="PS51385"/>
    </source>
</evidence>
<accession>A0A433NNM7</accession>
<comment type="caution">
    <text evidence="22">The sequence shown here is derived from an EMBL/GenBank/DDBJ whole genome shotgun (WGS) entry which is preliminary data.</text>
</comment>
<feature type="binding site" evidence="18">
    <location>
        <position position="94"/>
    </location>
    <ligand>
        <name>K(+)</name>
        <dbReference type="ChEBI" id="CHEBI:29103"/>
    </ligand>
</feature>
<dbReference type="GO" id="GO:0052855">
    <property type="term" value="F:ADP-dependent NAD(P)H-hydrate dehydratase activity"/>
    <property type="evidence" value="ECO:0007669"/>
    <property type="project" value="UniProtKB-UniRule"/>
</dbReference>
<feature type="binding site" evidence="17">
    <location>
        <position position="412"/>
    </location>
    <ligand>
        <name>(6S)-NADPHX</name>
        <dbReference type="ChEBI" id="CHEBI:64076"/>
    </ligand>
</feature>
<keyword evidence="23" id="KW-1185">Reference proteome</keyword>
<feature type="binding site" evidence="18">
    <location>
        <begin position="158"/>
        <end position="164"/>
    </location>
    <ligand>
        <name>(6S)-NADPHX</name>
        <dbReference type="ChEBI" id="CHEBI:64076"/>
    </ligand>
</feature>
<keyword evidence="8 17" id="KW-0521">NADP</keyword>
<gene>
    <name evidence="22" type="primary">nnr</name>
    <name evidence="17" type="synonym">nnrD</name>
    <name evidence="18" type="synonym">nnrE</name>
    <name evidence="22" type="ORF">PCC6912_10660</name>
</gene>
<dbReference type="RefSeq" id="WP_016872614.1">
    <property type="nucleotide sequence ID" value="NZ_AJLN01000084.1"/>
</dbReference>
<comment type="catalytic activity">
    <reaction evidence="2 18 19">
        <text>(6R)-NADPHX = (6S)-NADPHX</text>
        <dbReference type="Rhea" id="RHEA:32227"/>
        <dbReference type="ChEBI" id="CHEBI:64076"/>
        <dbReference type="ChEBI" id="CHEBI:64077"/>
        <dbReference type="EC" id="5.1.99.6"/>
    </reaction>
</comment>
<evidence type="ECO:0000256" key="19">
    <source>
        <dbReference type="PIRNR" id="PIRNR017184"/>
    </source>
</evidence>
<dbReference type="AlphaFoldDB" id="A0A433NNM7"/>
<evidence type="ECO:0000256" key="6">
    <source>
        <dbReference type="ARBA" id="ARBA00022741"/>
    </source>
</evidence>
<dbReference type="PANTHER" id="PTHR12592">
    <property type="entry name" value="ATP-DEPENDENT (S)-NAD(P)H-HYDRATE DEHYDRATASE FAMILY MEMBER"/>
    <property type="match status" value="1"/>
</dbReference>
<dbReference type="InterPro" id="IPR004443">
    <property type="entry name" value="YjeF_N_dom"/>
</dbReference>
<feature type="binding site" evidence="18">
    <location>
        <position position="154"/>
    </location>
    <ligand>
        <name>K(+)</name>
        <dbReference type="ChEBI" id="CHEBI:29103"/>
    </ligand>
</feature>
<comment type="cofactor">
    <cofactor evidence="18 19">
        <name>K(+)</name>
        <dbReference type="ChEBI" id="CHEBI:29103"/>
    </cofactor>
    <text evidence="18 19">Binds 1 potassium ion per subunit.</text>
</comment>
<evidence type="ECO:0000256" key="4">
    <source>
        <dbReference type="ARBA" id="ARBA00009524"/>
    </source>
</evidence>
<dbReference type="CDD" id="cd01171">
    <property type="entry name" value="YXKO-related"/>
    <property type="match status" value="1"/>
</dbReference>
<dbReference type="GO" id="GO:0046872">
    <property type="term" value="F:metal ion binding"/>
    <property type="evidence" value="ECO:0007669"/>
    <property type="project" value="UniProtKB-UniRule"/>
</dbReference>
<dbReference type="PANTHER" id="PTHR12592:SF0">
    <property type="entry name" value="ATP-DEPENDENT (S)-NAD(P)H-HYDRATE DEHYDRATASE"/>
    <property type="match status" value="1"/>
</dbReference>
<reference evidence="22 23" key="1">
    <citation type="journal article" date="2019" name="Genome Biol. Evol.">
        <title>Day and night: Metabolic profiles and evolutionary relationships of six axenic non-marine cyanobacteria.</title>
        <authorList>
            <person name="Will S.E."/>
            <person name="Henke P."/>
            <person name="Boedeker C."/>
            <person name="Huang S."/>
            <person name="Brinkmann H."/>
            <person name="Rohde M."/>
            <person name="Jarek M."/>
            <person name="Friedl T."/>
            <person name="Seufert S."/>
            <person name="Schumacher M."/>
            <person name="Overmann J."/>
            <person name="Neumann-Schaal M."/>
            <person name="Petersen J."/>
        </authorList>
    </citation>
    <scope>NUCLEOTIDE SEQUENCE [LARGE SCALE GENOMIC DNA]</scope>
    <source>
        <strain evidence="22 23">PCC 6912</strain>
    </source>
</reference>
<evidence type="ECO:0000313" key="22">
    <source>
        <dbReference type="EMBL" id="RUR84950.1"/>
    </source>
</evidence>
<keyword evidence="11 18" id="KW-0413">Isomerase</keyword>
<dbReference type="NCBIfam" id="TIGR00196">
    <property type="entry name" value="yjeF_cterm"/>
    <property type="match status" value="1"/>
</dbReference>
<comment type="similarity">
    <text evidence="4 19">In the C-terminal section; belongs to the NnrD/CARKD family.</text>
</comment>
<comment type="function">
    <text evidence="14 19">Bifunctional enzyme that catalyzes the epimerization of the S- and R-forms of NAD(P)HX and the dehydration of the S-form of NAD(P)HX at the expense of ADP, which is converted to AMP. This allows the repair of both epimers of NAD(P)HX, a damaged form of NAD(P)H that is a result of enzymatic or heat-dependent hydration.</text>
</comment>
<dbReference type="STRING" id="211165.GCA_000317285_03105"/>
<dbReference type="PROSITE" id="PS51385">
    <property type="entry name" value="YJEF_N"/>
    <property type="match status" value="1"/>
</dbReference>
<dbReference type="InterPro" id="IPR029056">
    <property type="entry name" value="Ribokinase-like"/>
</dbReference>
<name>A0A433NNM7_CHLFR</name>
<evidence type="ECO:0000256" key="8">
    <source>
        <dbReference type="ARBA" id="ARBA00022857"/>
    </source>
</evidence>
<evidence type="ECO:0000256" key="2">
    <source>
        <dbReference type="ARBA" id="ARBA00000909"/>
    </source>
</evidence>
<comment type="catalytic activity">
    <reaction evidence="1 18 19">
        <text>(6R)-NADHX = (6S)-NADHX</text>
        <dbReference type="Rhea" id="RHEA:32215"/>
        <dbReference type="ChEBI" id="CHEBI:64074"/>
        <dbReference type="ChEBI" id="CHEBI:64075"/>
        <dbReference type="EC" id="5.1.99.6"/>
    </reaction>
</comment>
<comment type="function">
    <text evidence="17">Catalyzes the dehydration of the S-form of NAD(P)HX at the expense of ADP, which is converted to AMP. Together with NAD(P)HX epimerase, which catalyzes the epimerization of the S- and R-forms, the enzyme allows the repair of both epimers of NAD(P)HX, a damaged form of NAD(P)H that is a result of enzymatic or heat-dependent hydration.</text>
</comment>
<comment type="caution">
    <text evidence="17">Lacks conserved residue(s) required for the propagation of feature annotation.</text>
</comment>
<comment type="cofactor">
    <cofactor evidence="17">
        <name>Mg(2+)</name>
        <dbReference type="ChEBI" id="CHEBI:18420"/>
    </cofactor>
</comment>
<feature type="binding site" evidence="18">
    <location>
        <position position="190"/>
    </location>
    <ligand>
        <name>K(+)</name>
        <dbReference type="ChEBI" id="CHEBI:29103"/>
    </ligand>
</feature>
<dbReference type="InterPro" id="IPR000631">
    <property type="entry name" value="CARKD"/>
</dbReference>
<dbReference type="PROSITE" id="PS01050">
    <property type="entry name" value="YJEF_C_2"/>
    <property type="match status" value="1"/>
</dbReference>
<evidence type="ECO:0000259" key="20">
    <source>
        <dbReference type="PROSITE" id="PS51383"/>
    </source>
</evidence>
<dbReference type="PIRSF" id="PIRSF017184">
    <property type="entry name" value="Nnr"/>
    <property type="match status" value="1"/>
</dbReference>